<organism evidence="4 5">
    <name type="scientific">Dillenia turbinata</name>
    <dbReference type="NCBI Taxonomy" id="194707"/>
    <lineage>
        <taxon>Eukaryota</taxon>
        <taxon>Viridiplantae</taxon>
        <taxon>Streptophyta</taxon>
        <taxon>Embryophyta</taxon>
        <taxon>Tracheophyta</taxon>
        <taxon>Spermatophyta</taxon>
        <taxon>Magnoliopsida</taxon>
        <taxon>eudicotyledons</taxon>
        <taxon>Gunneridae</taxon>
        <taxon>Pentapetalae</taxon>
        <taxon>Dilleniales</taxon>
        <taxon>Dilleniaceae</taxon>
        <taxon>Dillenia</taxon>
    </lineage>
</organism>
<gene>
    <name evidence="4" type="ORF">RJ641_032370</name>
</gene>
<dbReference type="AlphaFoldDB" id="A0AAN8W4A1"/>
<dbReference type="Gene3D" id="1.10.472.10">
    <property type="entry name" value="Cyclin-like"/>
    <property type="match status" value="2"/>
</dbReference>
<dbReference type="EMBL" id="JBAMMX010000006">
    <property type="protein sequence ID" value="KAK6938862.1"/>
    <property type="molecule type" value="Genomic_DNA"/>
</dbReference>
<evidence type="ECO:0000256" key="2">
    <source>
        <dbReference type="ARBA" id="ARBA00023306"/>
    </source>
</evidence>
<dbReference type="SUPFAM" id="SSF47954">
    <property type="entry name" value="Cyclin-like"/>
    <property type="match status" value="2"/>
</dbReference>
<proteinExistence type="predicted"/>
<protein>
    <recommendedName>
        <fullName evidence="3">Cyclin C-terminal domain-containing protein</fullName>
    </recommendedName>
</protein>
<dbReference type="GO" id="GO:0016538">
    <property type="term" value="F:cyclin-dependent protein serine/threonine kinase regulator activity"/>
    <property type="evidence" value="ECO:0007669"/>
    <property type="project" value="InterPro"/>
</dbReference>
<feature type="domain" description="Cyclin C-terminal" evidence="3">
    <location>
        <begin position="169"/>
        <end position="235"/>
    </location>
</feature>
<dbReference type="InterPro" id="IPR043198">
    <property type="entry name" value="Cyclin/Ssn8"/>
</dbReference>
<evidence type="ECO:0000259" key="3">
    <source>
        <dbReference type="Pfam" id="PF02984"/>
    </source>
</evidence>
<dbReference type="InterPro" id="IPR004367">
    <property type="entry name" value="Cyclin_C-dom"/>
</dbReference>
<accession>A0AAN8W4A1</accession>
<comment type="caution">
    <text evidence="4">The sequence shown here is derived from an EMBL/GenBank/DDBJ whole genome shotgun (WGS) entry which is preliminary data.</text>
</comment>
<dbReference type="GO" id="GO:0006357">
    <property type="term" value="P:regulation of transcription by RNA polymerase II"/>
    <property type="evidence" value="ECO:0007669"/>
    <property type="project" value="InterPro"/>
</dbReference>
<keyword evidence="2" id="KW-0131">Cell cycle</keyword>
<evidence type="ECO:0000313" key="5">
    <source>
        <dbReference type="Proteomes" id="UP001370490"/>
    </source>
</evidence>
<reference evidence="4 5" key="1">
    <citation type="submission" date="2023-12" db="EMBL/GenBank/DDBJ databases">
        <title>A high-quality genome assembly for Dillenia turbinata (Dilleniales).</title>
        <authorList>
            <person name="Chanderbali A."/>
        </authorList>
    </citation>
    <scope>NUCLEOTIDE SEQUENCE [LARGE SCALE GENOMIC DNA]</scope>
    <source>
        <strain evidence="4">LSX21</strain>
        <tissue evidence="4">Leaf</tissue>
    </source>
</reference>
<evidence type="ECO:0000313" key="4">
    <source>
        <dbReference type="EMBL" id="KAK6938862.1"/>
    </source>
</evidence>
<feature type="non-terminal residue" evidence="4">
    <location>
        <position position="1"/>
    </location>
</feature>
<name>A0AAN8W4A1_9MAGN</name>
<dbReference type="Proteomes" id="UP001370490">
    <property type="component" value="Unassembled WGS sequence"/>
</dbReference>
<keyword evidence="5" id="KW-1185">Reference proteome</keyword>
<dbReference type="PANTHER" id="PTHR10026">
    <property type="entry name" value="CYCLIN"/>
    <property type="match status" value="1"/>
</dbReference>
<evidence type="ECO:0000256" key="1">
    <source>
        <dbReference type="ARBA" id="ARBA00022618"/>
    </source>
</evidence>
<dbReference type="GO" id="GO:0051301">
    <property type="term" value="P:cell division"/>
    <property type="evidence" value="ECO:0007669"/>
    <property type="project" value="UniProtKB-KW"/>
</dbReference>
<keyword evidence="1" id="KW-0132">Cell division</keyword>
<dbReference type="InterPro" id="IPR036915">
    <property type="entry name" value="Cyclin-like_sf"/>
</dbReference>
<dbReference type="Pfam" id="PF02984">
    <property type="entry name" value="Cyclin_C"/>
    <property type="match status" value="1"/>
</dbReference>
<sequence>VAADLCDADVPQCSTCGWYFIRQEIEDYSPSRKDGIDLEMEVLLRESYGSFLRDLGKTLKTVAPVCMFLACKFEESPWSLRTSIVEAYKLMYRWDPCAEGRINKRKMYDKKKALLLSGEKHFLETIACDLKVEHPYKPLIAALRRLGNHIYRTCATGNFINDWVRTTLCLEYKPHYIAASSLFLASKLLKSKQPTKNGKVWCLAFDVASKKLEDVIRQILGFLEKTETQHQPFIDWKTGKTTHSDEKPMRESPESCILSGTGVDAVGHSASVTPECKNLASGNCIDTDKEPLQCQTSQCRSETNVLDAVAGEVQPATEKSHQNFSICAGLVR</sequence>